<dbReference type="GeneID" id="73470542"/>
<feature type="region of interest" description="Disordered" evidence="6">
    <location>
        <begin position="341"/>
        <end position="428"/>
    </location>
</feature>
<keyword evidence="4 7" id="KW-0732">Signal</keyword>
<feature type="signal peptide" evidence="7">
    <location>
        <begin position="1"/>
        <end position="20"/>
    </location>
</feature>
<evidence type="ECO:0000313" key="10">
    <source>
        <dbReference type="Proteomes" id="UP000694255"/>
    </source>
</evidence>
<feature type="chain" id="PRO_5035159809" description="Hyphally-regulated cell wall protein N-terminal domain-containing protein" evidence="7">
    <location>
        <begin position="21"/>
        <end position="560"/>
    </location>
</feature>
<dbReference type="GO" id="GO:0009277">
    <property type="term" value="C:fungal-type cell wall"/>
    <property type="evidence" value="ECO:0007669"/>
    <property type="project" value="UniProtKB-ARBA"/>
</dbReference>
<reference evidence="9 10" key="1">
    <citation type="journal article" date="2021" name="DNA Res.">
        <title>Genome analysis of Candida subhashii reveals its hybrid nature and dual mitochondrial genome conformations.</title>
        <authorList>
            <person name="Mixao V."/>
            <person name="Hegedusova E."/>
            <person name="Saus E."/>
            <person name="Pryszcz L.P."/>
            <person name="Cillingova A."/>
            <person name="Nosek J."/>
            <person name="Gabaldon T."/>
        </authorList>
    </citation>
    <scope>NUCLEOTIDE SEQUENCE [LARGE SCALE GENOMIC DNA]</scope>
    <source>
        <strain evidence="9 10">CBS 10753</strain>
    </source>
</reference>
<accession>A0A8J5QIU0</accession>
<dbReference type="InterPro" id="IPR021031">
    <property type="entry name" value="Hyphal-reg_cell_wall_N"/>
</dbReference>
<comment type="subcellular location">
    <subcellularLocation>
        <location evidence="1">Secreted</location>
        <location evidence="1">Cell wall</location>
    </subcellularLocation>
</comment>
<evidence type="ECO:0000256" key="1">
    <source>
        <dbReference type="ARBA" id="ARBA00004191"/>
    </source>
</evidence>
<keyword evidence="5" id="KW-0325">Glycoprotein</keyword>
<comment type="caution">
    <text evidence="9">The sequence shown here is derived from an EMBL/GenBank/DDBJ whole genome shotgun (WGS) entry which is preliminary data.</text>
</comment>
<proteinExistence type="predicted"/>
<evidence type="ECO:0000259" key="8">
    <source>
        <dbReference type="Pfam" id="PF11765"/>
    </source>
</evidence>
<keyword evidence="10" id="KW-1185">Reference proteome</keyword>
<protein>
    <recommendedName>
        <fullName evidence="8">Hyphally-regulated cell wall protein N-terminal domain-containing protein</fullName>
    </recommendedName>
</protein>
<evidence type="ECO:0000256" key="5">
    <source>
        <dbReference type="ARBA" id="ARBA00023180"/>
    </source>
</evidence>
<feature type="domain" description="Hyphally-regulated cell wall protein N-terminal" evidence="8">
    <location>
        <begin position="12"/>
        <end position="305"/>
    </location>
</feature>
<evidence type="ECO:0000256" key="3">
    <source>
        <dbReference type="ARBA" id="ARBA00022525"/>
    </source>
</evidence>
<dbReference type="EMBL" id="JAGSYN010000163">
    <property type="protein sequence ID" value="KAG7662754.1"/>
    <property type="molecule type" value="Genomic_DNA"/>
</dbReference>
<dbReference type="AlphaFoldDB" id="A0A8J5QIU0"/>
<dbReference type="RefSeq" id="XP_049262987.1">
    <property type="nucleotide sequence ID" value="XM_049407628.1"/>
</dbReference>
<evidence type="ECO:0000256" key="4">
    <source>
        <dbReference type="ARBA" id="ARBA00022729"/>
    </source>
</evidence>
<gene>
    <name evidence="9" type="ORF">J8A68_003742</name>
</gene>
<evidence type="ECO:0000256" key="6">
    <source>
        <dbReference type="SAM" id="MobiDB-lite"/>
    </source>
</evidence>
<evidence type="ECO:0000313" key="9">
    <source>
        <dbReference type="EMBL" id="KAG7662754.1"/>
    </source>
</evidence>
<feature type="compositionally biased region" description="Basic and acidic residues" evidence="6">
    <location>
        <begin position="380"/>
        <end position="392"/>
    </location>
</feature>
<dbReference type="Proteomes" id="UP000694255">
    <property type="component" value="Unassembled WGS sequence"/>
</dbReference>
<feature type="compositionally biased region" description="Low complexity" evidence="6">
    <location>
        <begin position="352"/>
        <end position="361"/>
    </location>
</feature>
<evidence type="ECO:0000256" key="2">
    <source>
        <dbReference type="ARBA" id="ARBA00022512"/>
    </source>
</evidence>
<keyword evidence="3" id="KW-0964">Secreted</keyword>
<name>A0A8J5QIU0_9ASCO</name>
<feature type="compositionally biased region" description="Low complexity" evidence="6">
    <location>
        <begin position="508"/>
        <end position="521"/>
    </location>
</feature>
<feature type="compositionally biased region" description="Low complexity" evidence="6">
    <location>
        <begin position="393"/>
        <end position="428"/>
    </location>
</feature>
<organism evidence="9 10">
    <name type="scientific">[Candida] subhashii</name>
    <dbReference type="NCBI Taxonomy" id="561895"/>
    <lineage>
        <taxon>Eukaryota</taxon>
        <taxon>Fungi</taxon>
        <taxon>Dikarya</taxon>
        <taxon>Ascomycota</taxon>
        <taxon>Saccharomycotina</taxon>
        <taxon>Pichiomycetes</taxon>
        <taxon>Debaryomycetaceae</taxon>
        <taxon>Spathaspora</taxon>
    </lineage>
</organism>
<feature type="region of interest" description="Disordered" evidence="6">
    <location>
        <begin position="498"/>
        <end position="521"/>
    </location>
</feature>
<sequence>MVNNLLLLLSLLLFTSFSNCIEVSEELILRGEPPQQGGNYSISGTFSIVDAYVSKFQLGDIDVAEEGKFFFSATSMYSCFHFHIFEVRFQSFENHGTTRLDFTNYDTWGISYENVSNFGDMALSNAVKANCKIESLVNEGRLFLKNVVNVNAASFENNGEICLGARSWLNIYDKHPKSGPNGCISLAPGGTVEIIEDLSSSFCFQGDGADAVMRFQILKNNPDSIKVAQFGGEHNFLNSRNLIDPTLTYRAPYLYAMEAFRKYTFDIGFGYDEKKFRKDRGSGSVSISYMDPVPDGANKCPCKCEFTSYTVPGTLPTISTQTSSGRTRTLTITFIGNNWTTIVDPDPTSKAELTTSEPKTTTSEEESTIEPDSAASEIKPTLEPRQLHKQPSETESASLELESRASNYTEPSLTSETEETSGATSEAVTTISSVITAPTGTGRCITGTVTVSPIIITETILVSTDVPIDTTVAIITRTVIATYPEPVISTMITRKVAPTSTRETRGISSDVSDSVSGSGTQSSLSTLDAIVLTAEGSGSRVLSQRLLSSGVAVLLFGILI</sequence>
<evidence type="ECO:0000256" key="7">
    <source>
        <dbReference type="SAM" id="SignalP"/>
    </source>
</evidence>
<keyword evidence="2" id="KW-0134">Cell wall</keyword>
<dbReference type="Pfam" id="PF11765">
    <property type="entry name" value="Hyphal_reg_CWP"/>
    <property type="match status" value="1"/>
</dbReference>